<dbReference type="InterPro" id="IPR036856">
    <property type="entry name" value="Ald_Oxase/Xan_DH_a/b_sf"/>
</dbReference>
<dbReference type="InterPro" id="IPR000674">
    <property type="entry name" value="Ald_Oxase/Xan_DH_a/b"/>
</dbReference>
<accession>A0A849SWP6</accession>
<dbReference type="PANTHER" id="PTHR11908:SF157">
    <property type="entry name" value="XANTHINE DEHYDROGENASE SUBUNIT D-RELATED"/>
    <property type="match status" value="1"/>
</dbReference>
<evidence type="ECO:0000259" key="2">
    <source>
        <dbReference type="SMART" id="SM01008"/>
    </source>
</evidence>
<dbReference type="Pfam" id="PF02738">
    <property type="entry name" value="MoCoBD_1"/>
    <property type="match status" value="1"/>
</dbReference>
<dbReference type="InterPro" id="IPR008274">
    <property type="entry name" value="AldOxase/xan_DH_MoCoBD1"/>
</dbReference>
<dbReference type="Proteomes" id="UP000580839">
    <property type="component" value="Unassembled WGS sequence"/>
</dbReference>
<dbReference type="SUPFAM" id="SSF54665">
    <property type="entry name" value="CO dehydrogenase molybdoprotein N-domain-like"/>
    <property type="match status" value="1"/>
</dbReference>
<dbReference type="SMART" id="SM01008">
    <property type="entry name" value="Ald_Xan_dh_C"/>
    <property type="match status" value="1"/>
</dbReference>
<comment type="caution">
    <text evidence="3">The sequence shown here is derived from an EMBL/GenBank/DDBJ whole genome shotgun (WGS) entry which is preliminary data.</text>
</comment>
<dbReference type="GO" id="GO:0016491">
    <property type="term" value="F:oxidoreductase activity"/>
    <property type="evidence" value="ECO:0007669"/>
    <property type="project" value="InterPro"/>
</dbReference>
<name>A0A849SWP6_UNCEI</name>
<proteinExistence type="predicted"/>
<evidence type="ECO:0000313" key="3">
    <source>
        <dbReference type="EMBL" id="NOT33569.1"/>
    </source>
</evidence>
<dbReference type="GO" id="GO:0005506">
    <property type="term" value="F:iron ion binding"/>
    <property type="evidence" value="ECO:0007669"/>
    <property type="project" value="InterPro"/>
</dbReference>
<protein>
    <submittedName>
        <fullName evidence="3">Xanthine dehydrogenase family protein</fullName>
    </submittedName>
</protein>
<dbReference type="Gene3D" id="3.30.365.10">
    <property type="entry name" value="Aldehyde oxidase/xanthine dehydrogenase, molybdopterin binding domain"/>
    <property type="match status" value="4"/>
</dbReference>
<feature type="compositionally biased region" description="Low complexity" evidence="1">
    <location>
        <begin position="1"/>
        <end position="12"/>
    </location>
</feature>
<dbReference type="InterPro" id="IPR016208">
    <property type="entry name" value="Ald_Oxase/xanthine_DH-like"/>
</dbReference>
<dbReference type="PANTHER" id="PTHR11908">
    <property type="entry name" value="XANTHINE DEHYDROGENASE"/>
    <property type="match status" value="1"/>
</dbReference>
<dbReference type="InterPro" id="IPR046867">
    <property type="entry name" value="AldOxase/xan_DH_MoCoBD2"/>
</dbReference>
<organism evidence="3 4">
    <name type="scientific">Eiseniibacteriota bacterium</name>
    <dbReference type="NCBI Taxonomy" id="2212470"/>
    <lineage>
        <taxon>Bacteria</taxon>
        <taxon>Candidatus Eiseniibacteriota</taxon>
    </lineage>
</organism>
<dbReference type="Pfam" id="PF01315">
    <property type="entry name" value="Ald_Xan_dh_C"/>
    <property type="match status" value="1"/>
</dbReference>
<reference evidence="3 4" key="1">
    <citation type="submission" date="2020-04" db="EMBL/GenBank/DDBJ databases">
        <title>Metagenomic profiling of ammonia- and methane-oxidizing microorganisms in a Dutch drinking water treatment plant.</title>
        <authorList>
            <person name="Poghosyan L."/>
            <person name="Leucker S."/>
        </authorList>
    </citation>
    <scope>NUCLEOTIDE SEQUENCE [LARGE SCALE GENOMIC DNA]</scope>
    <source>
        <strain evidence="3">S-RSF-IL-03</strain>
    </source>
</reference>
<dbReference type="InterPro" id="IPR037165">
    <property type="entry name" value="AldOxase/xan_DH_Mopterin-bd_sf"/>
</dbReference>
<sequence>MPRTAPAASRSRPLPRRSSESGATRSIGTSIPKLEAYEKVTGRALYLDDVAAPGALHGRTVRSTIARGRTKKITLDPAFDWSGVTVADWRDIPGENLVALIVDDQPLLVVDEVRHAEEPILLLAHESAERVEAALRAVSIEYEPLEPVLTVEDSLARKHVIFGDDNVFKEIVIARGDLDAAFRTPGAIVVEGTYRCGHQEQLYIENNAMLAERLPDGGLYVRGSLQCPYYVHKALCRAFALAGDQVRVAQTVTGGGFGGKEEYPSIIAAHASLLAWKSGRPVKIVYDRLEDIAATTKRHPAVIRCRTAVASDGRLLGTDMDVVMDGGAYVTLSPVVLSRGAIHAGGPYRHPAIRIRARAVATNTPPNGAFRGFGAPQTEFAMERHLDAIAERLSLDPVELRRRNAVVIGDVTPTGQVLEESVSAHEVLEQTAAHAGWKAKRRDFPRANAAAARAERRGAKSRRLRRGIGMSLVYHGAGFTGSGEVRLASRAAMDLTADGRPRVLAGSTEIGQGTNTIFAQFAADALGVSPQLVVIENPDTARVPDSGPTVASRTLMVVGGLVERCARGMRSKLGDYAGDEGFRRAAKRHLTAHGALRVEEEYLKPPKIRWSDENYTGDAYGVFGYAACSVEVEVDLDTGEVQVLNVVTAQDIGKAIHPVLCEGQIEGGTLQALGWALTEEVRWRDGRVWNHQLTNYIIPTSMDAPPIHTLLVENPYSHGPQGAKGVGEMPMDGPAPAVLAAIAHATGVWLDEIPATPERVLRALRATERVK</sequence>
<dbReference type="EMBL" id="JABFRW010000055">
    <property type="protein sequence ID" value="NOT33569.1"/>
    <property type="molecule type" value="Genomic_DNA"/>
</dbReference>
<dbReference type="AlphaFoldDB" id="A0A849SWP6"/>
<dbReference type="Pfam" id="PF20256">
    <property type="entry name" value="MoCoBD_2"/>
    <property type="match status" value="1"/>
</dbReference>
<dbReference type="SUPFAM" id="SSF56003">
    <property type="entry name" value="Molybdenum cofactor-binding domain"/>
    <property type="match status" value="1"/>
</dbReference>
<gene>
    <name evidence="3" type="ORF">HOP12_05285</name>
</gene>
<feature type="domain" description="Aldehyde oxidase/xanthine dehydrogenase a/b hammerhead" evidence="2">
    <location>
        <begin position="41"/>
        <end position="146"/>
    </location>
</feature>
<evidence type="ECO:0000256" key="1">
    <source>
        <dbReference type="SAM" id="MobiDB-lite"/>
    </source>
</evidence>
<dbReference type="Gene3D" id="3.90.1170.50">
    <property type="entry name" value="Aldehyde oxidase/xanthine dehydrogenase, a/b hammerhead"/>
    <property type="match status" value="1"/>
</dbReference>
<feature type="region of interest" description="Disordered" evidence="1">
    <location>
        <begin position="1"/>
        <end position="27"/>
    </location>
</feature>
<evidence type="ECO:0000313" key="4">
    <source>
        <dbReference type="Proteomes" id="UP000580839"/>
    </source>
</evidence>